<proteinExistence type="predicted"/>
<evidence type="ECO:0000313" key="2">
    <source>
        <dbReference type="Proteomes" id="UP000075714"/>
    </source>
</evidence>
<evidence type="ECO:0000313" key="1">
    <source>
        <dbReference type="EMBL" id="KXZ53736.1"/>
    </source>
</evidence>
<sequence length="114" mass="12938">MASFILQNADWDPYVTPVHLEHNFTLYGAYEEPGEWPLLDLNFVRSKVMIAPGVVMGVTRLVMIRGRTYPTFQAPGMDLLASHNVNNSSAYIFEPTPPMVLAYNTSFVFRVRIN</sequence>
<dbReference type="OrthoDB" id="10621341at2759"/>
<comment type="caution">
    <text evidence="1">The sequence shown here is derived from an EMBL/GenBank/DDBJ whole genome shotgun (WGS) entry which is preliminary data.</text>
</comment>
<protein>
    <submittedName>
        <fullName evidence="1">Uncharacterized protein</fullName>
    </submittedName>
</protein>
<accession>A0A150GV33</accession>
<name>A0A150GV33_GONPE</name>
<dbReference type="Proteomes" id="UP000075714">
    <property type="component" value="Unassembled WGS sequence"/>
</dbReference>
<gene>
    <name evidence="1" type="ORF">GPECTOR_6g653</name>
</gene>
<reference evidence="2" key="1">
    <citation type="journal article" date="2016" name="Nat. Commun.">
        <title>The Gonium pectorale genome demonstrates co-option of cell cycle regulation during the evolution of multicellularity.</title>
        <authorList>
            <person name="Hanschen E.R."/>
            <person name="Marriage T.N."/>
            <person name="Ferris P.J."/>
            <person name="Hamaji T."/>
            <person name="Toyoda A."/>
            <person name="Fujiyama A."/>
            <person name="Neme R."/>
            <person name="Noguchi H."/>
            <person name="Minakuchi Y."/>
            <person name="Suzuki M."/>
            <person name="Kawai-Toyooka H."/>
            <person name="Smith D.R."/>
            <person name="Sparks H."/>
            <person name="Anderson J."/>
            <person name="Bakaric R."/>
            <person name="Luria V."/>
            <person name="Karger A."/>
            <person name="Kirschner M.W."/>
            <person name="Durand P.M."/>
            <person name="Michod R.E."/>
            <person name="Nozaki H."/>
            <person name="Olson B.J."/>
        </authorList>
    </citation>
    <scope>NUCLEOTIDE SEQUENCE [LARGE SCALE GENOMIC DNA]</scope>
    <source>
        <strain evidence="2">NIES-2863</strain>
    </source>
</reference>
<organism evidence="1 2">
    <name type="scientific">Gonium pectorale</name>
    <name type="common">Green alga</name>
    <dbReference type="NCBI Taxonomy" id="33097"/>
    <lineage>
        <taxon>Eukaryota</taxon>
        <taxon>Viridiplantae</taxon>
        <taxon>Chlorophyta</taxon>
        <taxon>core chlorophytes</taxon>
        <taxon>Chlorophyceae</taxon>
        <taxon>CS clade</taxon>
        <taxon>Chlamydomonadales</taxon>
        <taxon>Volvocaceae</taxon>
        <taxon>Gonium</taxon>
    </lineage>
</organism>
<dbReference type="AlphaFoldDB" id="A0A150GV33"/>
<keyword evidence="2" id="KW-1185">Reference proteome</keyword>
<dbReference type="EMBL" id="LSYV01000007">
    <property type="protein sequence ID" value="KXZ53736.1"/>
    <property type="molecule type" value="Genomic_DNA"/>
</dbReference>